<keyword evidence="10" id="KW-1185">Reference proteome</keyword>
<gene>
    <name evidence="9" type="ORF">VP01_2210g3</name>
</gene>
<feature type="compositionally biased region" description="Basic and acidic residues" evidence="7">
    <location>
        <begin position="262"/>
        <end position="282"/>
    </location>
</feature>
<accession>A0A0L6V921</accession>
<evidence type="ECO:0000256" key="6">
    <source>
        <dbReference type="PROSITE-ProRule" id="PRU00277"/>
    </source>
</evidence>
<dbReference type="GO" id="GO:0000785">
    <property type="term" value="C:chromatin"/>
    <property type="evidence" value="ECO:0007669"/>
    <property type="project" value="TreeGrafter"/>
</dbReference>
<dbReference type="Pfam" id="PF17800">
    <property type="entry name" value="NPL"/>
    <property type="match status" value="1"/>
</dbReference>
<feature type="compositionally biased region" description="Basic and acidic residues" evidence="7">
    <location>
        <begin position="318"/>
        <end position="347"/>
    </location>
</feature>
<keyword evidence="4 6" id="KW-0697">Rotamase</keyword>
<feature type="compositionally biased region" description="Low complexity" evidence="7">
    <location>
        <begin position="288"/>
        <end position="307"/>
    </location>
</feature>
<reference evidence="9 10" key="1">
    <citation type="submission" date="2015-08" db="EMBL/GenBank/DDBJ databases">
        <title>Next Generation Sequencing and Analysis of the Genome of Puccinia sorghi L Schw, the Causal Agent of Maize Common Rust.</title>
        <authorList>
            <person name="Rochi L."/>
            <person name="Burguener G."/>
            <person name="Darino M."/>
            <person name="Turjanski A."/>
            <person name="Kreff E."/>
            <person name="Dieguez M.J."/>
            <person name="Sacco F."/>
        </authorList>
    </citation>
    <scope>NUCLEOTIDE SEQUENCE [LARGE SCALE GENOMIC DNA]</scope>
    <source>
        <strain evidence="9 10">RO10H11247</strain>
    </source>
</reference>
<evidence type="ECO:0000256" key="3">
    <source>
        <dbReference type="ARBA" id="ARBA00013194"/>
    </source>
</evidence>
<dbReference type="PROSITE" id="PS50059">
    <property type="entry name" value="FKBP_PPIASE"/>
    <property type="match status" value="1"/>
</dbReference>
<feature type="region of interest" description="Disordered" evidence="7">
    <location>
        <begin position="167"/>
        <end position="195"/>
    </location>
</feature>
<comment type="similarity">
    <text evidence="2">Belongs to the FKBP-type PPIase family. FKBP3/4 subfamily.</text>
</comment>
<dbReference type="Gene3D" id="2.60.120.340">
    <property type="entry name" value="Nucleoplasmin core domain"/>
    <property type="match status" value="1"/>
</dbReference>
<dbReference type="InterPro" id="IPR023566">
    <property type="entry name" value="PPIase_Fpr3/Fpr4-like"/>
</dbReference>
<dbReference type="STRING" id="27349.A0A0L6V921"/>
<keyword evidence="5 6" id="KW-0413">Isomerase</keyword>
<comment type="caution">
    <text evidence="9">The sequence shown here is derived from an EMBL/GenBank/DDBJ whole genome shotgun (WGS) entry which is preliminary data.</text>
</comment>
<evidence type="ECO:0000256" key="5">
    <source>
        <dbReference type="ARBA" id="ARBA00023235"/>
    </source>
</evidence>
<dbReference type="Pfam" id="PF00254">
    <property type="entry name" value="FKBP_C"/>
    <property type="match status" value="1"/>
</dbReference>
<feature type="compositionally biased region" description="Acidic residues" evidence="7">
    <location>
        <begin position="100"/>
        <end position="113"/>
    </location>
</feature>
<dbReference type="GO" id="GO:0005730">
    <property type="term" value="C:nucleolus"/>
    <property type="evidence" value="ECO:0007669"/>
    <property type="project" value="TreeGrafter"/>
</dbReference>
<feature type="compositionally biased region" description="Basic and acidic residues" evidence="7">
    <location>
        <begin position="231"/>
        <end position="245"/>
    </location>
</feature>
<feature type="region of interest" description="Disordered" evidence="7">
    <location>
        <begin position="61"/>
        <end position="113"/>
    </location>
</feature>
<dbReference type="EMBL" id="LAVV01007071">
    <property type="protein sequence ID" value="KNZ57209.1"/>
    <property type="molecule type" value="Genomic_DNA"/>
</dbReference>
<feature type="compositionally biased region" description="Acidic residues" evidence="7">
    <location>
        <begin position="175"/>
        <end position="189"/>
    </location>
</feature>
<dbReference type="PANTHER" id="PTHR43811">
    <property type="entry name" value="FKBP-TYPE PEPTIDYL-PROLYL CIS-TRANS ISOMERASE FKPA"/>
    <property type="match status" value="1"/>
</dbReference>
<dbReference type="SUPFAM" id="SSF54534">
    <property type="entry name" value="FKBP-like"/>
    <property type="match status" value="1"/>
</dbReference>
<evidence type="ECO:0000256" key="7">
    <source>
        <dbReference type="SAM" id="MobiDB-lite"/>
    </source>
</evidence>
<proteinExistence type="inferred from homology"/>
<protein>
    <recommendedName>
        <fullName evidence="3 6">peptidylprolyl isomerase</fullName>
        <ecNumber evidence="3 6">5.2.1.8</ecNumber>
    </recommendedName>
</protein>
<sequence>MSTLFSAVVKPDKPLLYLCDESTHITNIAICPITSDKKTTTMSTIPPFLTILKLQYEGPVIEGENDDEDDKENVSSSKPTGEKPDKKQAKKAPGPKDSDNAGEEDDSEDDDSDFSALDIEAKEVVVGCFTPSILQLTTDIYLAPNDQYRFVISGSSDYEVHLLGRYIPDAHDDPPSDFDSEDDSEDEMGEPSLQTDIVTLTCHTHLTKKISGSISDELYLDEISTDEEDGDGPRIEEIKDDEAQSAKKPKAIQGPTAAPTKNEAKSSKPTEDKKSNKRALEDKETDADISMADSAADTTVDSQAKLSKSQRKKLKKAKMSEEAGAKESAEAPKSAESKKPSDAKEAPKPTPAPVTLSSGLKIIDTKVGQGAEAKAGQSVSMRYIGKLNNGKVFDSNTKGKPFSFRLGRGEVIKGWDEGIKGMKLGGERKLIIPANLGQSHLSLFAAPSLVWLVIRNLLATDLIYLLSSVAYGKSGAPPDIPPNSALTFEVKLLAIK</sequence>
<name>A0A0L6V921_9BASI</name>
<feature type="compositionally biased region" description="Basic residues" evidence="7">
    <location>
        <begin position="308"/>
        <end position="317"/>
    </location>
</feature>
<evidence type="ECO:0000256" key="1">
    <source>
        <dbReference type="ARBA" id="ARBA00000971"/>
    </source>
</evidence>
<feature type="domain" description="PPIase FKBP-type" evidence="8">
    <location>
        <begin position="376"/>
        <end position="496"/>
    </location>
</feature>
<dbReference type="InterPro" id="IPR046357">
    <property type="entry name" value="PPIase_dom_sf"/>
</dbReference>
<dbReference type="EC" id="5.2.1.8" evidence="3 6"/>
<evidence type="ECO:0000313" key="9">
    <source>
        <dbReference type="EMBL" id="KNZ57209.1"/>
    </source>
</evidence>
<dbReference type="PIRSF" id="PIRSF001473">
    <property type="entry name" value="FK506-bp_FPR3"/>
    <property type="match status" value="1"/>
</dbReference>
<evidence type="ECO:0000256" key="4">
    <source>
        <dbReference type="ARBA" id="ARBA00023110"/>
    </source>
</evidence>
<evidence type="ECO:0000313" key="10">
    <source>
        <dbReference type="Proteomes" id="UP000037035"/>
    </source>
</evidence>
<feature type="compositionally biased region" description="Acidic residues" evidence="7">
    <location>
        <begin position="221"/>
        <end position="230"/>
    </location>
</feature>
<dbReference type="PANTHER" id="PTHR43811:SF19">
    <property type="entry name" value="39 KDA FK506-BINDING NUCLEAR PROTEIN"/>
    <property type="match status" value="1"/>
</dbReference>
<evidence type="ECO:0000256" key="2">
    <source>
        <dbReference type="ARBA" id="ARBA00007838"/>
    </source>
</evidence>
<comment type="catalytic activity">
    <reaction evidence="1 6">
        <text>[protein]-peptidylproline (omega=180) = [protein]-peptidylproline (omega=0)</text>
        <dbReference type="Rhea" id="RHEA:16237"/>
        <dbReference type="Rhea" id="RHEA-COMP:10747"/>
        <dbReference type="Rhea" id="RHEA-COMP:10748"/>
        <dbReference type="ChEBI" id="CHEBI:83833"/>
        <dbReference type="ChEBI" id="CHEBI:83834"/>
        <dbReference type="EC" id="5.2.1.8"/>
    </reaction>
</comment>
<evidence type="ECO:0000259" key="8">
    <source>
        <dbReference type="PROSITE" id="PS50059"/>
    </source>
</evidence>
<dbReference type="InterPro" id="IPR001179">
    <property type="entry name" value="PPIase_FKBP_dom"/>
</dbReference>
<feature type="region of interest" description="Disordered" evidence="7">
    <location>
        <begin position="221"/>
        <end position="357"/>
    </location>
</feature>
<dbReference type="AlphaFoldDB" id="A0A0L6V921"/>
<dbReference type="GO" id="GO:0003755">
    <property type="term" value="F:peptidyl-prolyl cis-trans isomerase activity"/>
    <property type="evidence" value="ECO:0007669"/>
    <property type="project" value="UniProtKB-KW"/>
</dbReference>
<organism evidence="9 10">
    <name type="scientific">Puccinia sorghi</name>
    <dbReference type="NCBI Taxonomy" id="27349"/>
    <lineage>
        <taxon>Eukaryota</taxon>
        <taxon>Fungi</taxon>
        <taxon>Dikarya</taxon>
        <taxon>Basidiomycota</taxon>
        <taxon>Pucciniomycotina</taxon>
        <taxon>Pucciniomycetes</taxon>
        <taxon>Pucciniales</taxon>
        <taxon>Pucciniaceae</taxon>
        <taxon>Puccinia</taxon>
    </lineage>
</organism>
<dbReference type="Proteomes" id="UP000037035">
    <property type="component" value="Unassembled WGS sequence"/>
</dbReference>
<dbReference type="Gene3D" id="3.10.50.40">
    <property type="match status" value="1"/>
</dbReference>
<dbReference type="OrthoDB" id="1902587at2759"/>
<dbReference type="InterPro" id="IPR041232">
    <property type="entry name" value="NPL"/>
</dbReference>
<dbReference type="VEuPathDB" id="FungiDB:VP01_2210g3"/>